<protein>
    <submittedName>
        <fullName evidence="1">Uncharacterized protein</fullName>
    </submittedName>
</protein>
<sequence length="43" mass="4605">YSGLSDVIFEKLSGNTLNSGILTISNNTKTVNLTINDKGSVLY</sequence>
<dbReference type="AlphaFoldDB" id="A0A0G0K5D8"/>
<evidence type="ECO:0000313" key="2">
    <source>
        <dbReference type="Proteomes" id="UP000034852"/>
    </source>
</evidence>
<name>A0A0G0K5D8_9BACT</name>
<accession>A0A0G0K5D8</accession>
<dbReference type="Proteomes" id="UP000034852">
    <property type="component" value="Unassembled WGS sequence"/>
</dbReference>
<organism evidence="1 2">
    <name type="scientific">candidate division WS6 bacterium GW2011_GWA2_37_6</name>
    <dbReference type="NCBI Taxonomy" id="1619087"/>
    <lineage>
        <taxon>Bacteria</taxon>
        <taxon>Candidatus Dojkabacteria</taxon>
    </lineage>
</organism>
<gene>
    <name evidence="1" type="ORF">US52_C0014G0001</name>
</gene>
<dbReference type="EMBL" id="LBTH01000014">
    <property type="protein sequence ID" value="KKQ35856.1"/>
    <property type="molecule type" value="Genomic_DNA"/>
</dbReference>
<proteinExistence type="predicted"/>
<comment type="caution">
    <text evidence="1">The sequence shown here is derived from an EMBL/GenBank/DDBJ whole genome shotgun (WGS) entry which is preliminary data.</text>
</comment>
<feature type="non-terminal residue" evidence="1">
    <location>
        <position position="1"/>
    </location>
</feature>
<reference evidence="1 2" key="1">
    <citation type="journal article" date="2015" name="Nature">
        <title>rRNA introns, odd ribosomes, and small enigmatic genomes across a large radiation of phyla.</title>
        <authorList>
            <person name="Brown C.T."/>
            <person name="Hug L.A."/>
            <person name="Thomas B.C."/>
            <person name="Sharon I."/>
            <person name="Castelle C.J."/>
            <person name="Singh A."/>
            <person name="Wilkins M.J."/>
            <person name="Williams K.H."/>
            <person name="Banfield J.F."/>
        </authorList>
    </citation>
    <scope>NUCLEOTIDE SEQUENCE [LARGE SCALE GENOMIC DNA]</scope>
</reference>
<evidence type="ECO:0000313" key="1">
    <source>
        <dbReference type="EMBL" id="KKQ35856.1"/>
    </source>
</evidence>